<dbReference type="InterPro" id="IPR050219">
    <property type="entry name" value="DnaG_primase"/>
</dbReference>
<dbReference type="Gene3D" id="3.90.580.10">
    <property type="entry name" value="Zinc finger, CHC2-type domain"/>
    <property type="match status" value="1"/>
</dbReference>
<dbReference type="InterPro" id="IPR036977">
    <property type="entry name" value="DNA_primase_Znf_CHC2"/>
</dbReference>
<dbReference type="AlphaFoldDB" id="A0A5J4QFG8"/>
<dbReference type="Pfam" id="PF01807">
    <property type="entry name" value="Zn_ribbon_DnaG"/>
    <property type="match status" value="1"/>
</dbReference>
<proteinExistence type="predicted"/>
<keyword evidence="5" id="KW-0548">Nucleotidyltransferase</keyword>
<evidence type="ECO:0000256" key="2">
    <source>
        <dbReference type="ARBA" id="ARBA00022771"/>
    </source>
</evidence>
<evidence type="ECO:0000256" key="3">
    <source>
        <dbReference type="ARBA" id="ARBA00022833"/>
    </source>
</evidence>
<organism evidence="5">
    <name type="scientific">termite gut metagenome</name>
    <dbReference type="NCBI Taxonomy" id="433724"/>
    <lineage>
        <taxon>unclassified sequences</taxon>
        <taxon>metagenomes</taxon>
        <taxon>organismal metagenomes</taxon>
    </lineage>
</organism>
<keyword evidence="3" id="KW-0862">Zinc</keyword>
<keyword evidence="2" id="KW-0863">Zinc-finger</keyword>
<protein>
    <submittedName>
        <fullName evidence="5">DNA primase</fullName>
        <ecNumber evidence="5">2.7.7.-</ecNumber>
    </submittedName>
</protein>
<dbReference type="PANTHER" id="PTHR30313">
    <property type="entry name" value="DNA PRIMASE"/>
    <property type="match status" value="1"/>
</dbReference>
<gene>
    <name evidence="5" type="ORF">EZS27_029530</name>
</gene>
<dbReference type="EMBL" id="SNRY01003502">
    <property type="protein sequence ID" value="KAA6320736.1"/>
    <property type="molecule type" value="Genomic_DNA"/>
</dbReference>
<name>A0A5J4QFG8_9ZZZZ</name>
<evidence type="ECO:0000256" key="1">
    <source>
        <dbReference type="ARBA" id="ARBA00022723"/>
    </source>
</evidence>
<dbReference type="InterPro" id="IPR002694">
    <property type="entry name" value="Znf_CHC2"/>
</dbReference>
<feature type="domain" description="Zinc finger CHC2-type" evidence="4">
    <location>
        <begin position="26"/>
        <end position="82"/>
    </location>
</feature>
<keyword evidence="1" id="KW-0479">Metal-binding</keyword>
<accession>A0A5J4QFG8</accession>
<keyword evidence="5" id="KW-0808">Transferase</keyword>
<dbReference type="GO" id="GO:0006269">
    <property type="term" value="P:DNA replication, synthesis of primer"/>
    <property type="evidence" value="ECO:0007669"/>
    <property type="project" value="TreeGrafter"/>
</dbReference>
<evidence type="ECO:0000259" key="4">
    <source>
        <dbReference type="SMART" id="SM00400"/>
    </source>
</evidence>
<dbReference type="GO" id="GO:0003899">
    <property type="term" value="F:DNA-directed RNA polymerase activity"/>
    <property type="evidence" value="ECO:0007669"/>
    <property type="project" value="InterPro"/>
</dbReference>
<evidence type="ECO:0000313" key="5">
    <source>
        <dbReference type="EMBL" id="KAA6320736.1"/>
    </source>
</evidence>
<dbReference type="SUPFAM" id="SSF57783">
    <property type="entry name" value="Zinc beta-ribbon"/>
    <property type="match status" value="1"/>
</dbReference>
<sequence>MNRLNEISIKQYLAGMNLRPVKDYGYYGMYHCPFRKDRNASFKVDYRKNVWYDFGTNEGGTMIDIVMRMEDCSFHEAADRLEDRYMYLRSNSRLSQQIAITTSHENNVSAFSFHGDKAIENEPAMKIRNIIPIAHPKLTAWIRERKIELGLADLYCMEIHYRNKDKDYFSVGFRNDKGGYELSCPPDFKGCIPPKEITTIRSNEDTCLVFE</sequence>
<dbReference type="EC" id="2.7.7.-" evidence="5"/>
<dbReference type="PANTHER" id="PTHR30313:SF2">
    <property type="entry name" value="DNA PRIMASE"/>
    <property type="match status" value="1"/>
</dbReference>
<reference evidence="5" key="1">
    <citation type="submission" date="2019-03" db="EMBL/GenBank/DDBJ databases">
        <title>Single cell metagenomics reveals metabolic interactions within the superorganism composed of flagellate Streblomastix strix and complex community of Bacteroidetes bacteria on its surface.</title>
        <authorList>
            <person name="Treitli S.C."/>
            <person name="Kolisko M."/>
            <person name="Husnik F."/>
            <person name="Keeling P."/>
            <person name="Hampl V."/>
        </authorList>
    </citation>
    <scope>NUCLEOTIDE SEQUENCE</scope>
    <source>
        <strain evidence="5">STM</strain>
    </source>
</reference>
<dbReference type="SMART" id="SM00400">
    <property type="entry name" value="ZnF_CHCC"/>
    <property type="match status" value="1"/>
</dbReference>
<dbReference type="GO" id="GO:0008270">
    <property type="term" value="F:zinc ion binding"/>
    <property type="evidence" value="ECO:0007669"/>
    <property type="project" value="UniProtKB-KW"/>
</dbReference>
<dbReference type="GO" id="GO:0005737">
    <property type="term" value="C:cytoplasm"/>
    <property type="evidence" value="ECO:0007669"/>
    <property type="project" value="TreeGrafter"/>
</dbReference>
<dbReference type="GO" id="GO:0003677">
    <property type="term" value="F:DNA binding"/>
    <property type="evidence" value="ECO:0007669"/>
    <property type="project" value="InterPro"/>
</dbReference>
<comment type="caution">
    <text evidence="5">The sequence shown here is derived from an EMBL/GenBank/DDBJ whole genome shotgun (WGS) entry which is preliminary data.</text>
</comment>